<comment type="function">
    <text evidence="2 15">Catalyzes the hydrolysis of UDP-3-O-myristoyl-N-acetylglucosamine to form UDP-3-O-myristoylglucosamine and acetate, the committed step in lipid A biosynthesis.</text>
</comment>
<evidence type="ECO:0000256" key="8">
    <source>
        <dbReference type="ARBA" id="ARBA00022723"/>
    </source>
</evidence>
<comment type="pathway">
    <text evidence="4 15">Glycolipid biosynthesis; lipid IV(A) biosynthesis; lipid IV(A) from (3R)-3-hydroxytetradecanoyl-[acyl-carrier-protein] and UDP-N-acetyl-alpha-D-glucosamine: step 2/6.</text>
</comment>
<comment type="similarity">
    <text evidence="15">Belongs to the LpxC family.</text>
</comment>
<dbReference type="EC" id="4.2.1.59" evidence="16"/>
<keyword evidence="7 15" id="KW-0441">Lipid A biosynthesis</keyword>
<organism evidence="17 18">
    <name type="scientific">Zobellia uliginosa</name>
    <dbReference type="NCBI Taxonomy" id="143224"/>
    <lineage>
        <taxon>Bacteria</taxon>
        <taxon>Pseudomonadati</taxon>
        <taxon>Bacteroidota</taxon>
        <taxon>Flavobacteriia</taxon>
        <taxon>Flavobacteriales</taxon>
        <taxon>Flavobacteriaceae</taxon>
        <taxon>Zobellia</taxon>
    </lineage>
</organism>
<dbReference type="PANTHER" id="PTHR33694">
    <property type="entry name" value="UDP-3-O-ACYL-N-ACETYLGLUCOSAMINE DEACETYLASE 1, MITOCHONDRIAL-RELATED"/>
    <property type="match status" value="1"/>
</dbReference>
<comment type="cofactor">
    <cofactor evidence="1 15">
        <name>Zn(2+)</name>
        <dbReference type="ChEBI" id="CHEBI:29105"/>
    </cofactor>
</comment>
<accession>A0ABY1KRH3</accession>
<dbReference type="Pfam" id="PF07977">
    <property type="entry name" value="FabA"/>
    <property type="match status" value="1"/>
</dbReference>
<evidence type="ECO:0000256" key="3">
    <source>
        <dbReference type="ARBA" id="ARBA00004496"/>
    </source>
</evidence>
<evidence type="ECO:0000256" key="7">
    <source>
        <dbReference type="ARBA" id="ARBA00022556"/>
    </source>
</evidence>
<evidence type="ECO:0000256" key="16">
    <source>
        <dbReference type="HAMAP-Rule" id="MF_00406"/>
    </source>
</evidence>
<evidence type="ECO:0000313" key="17">
    <source>
        <dbReference type="EMBL" id="SIS69084.1"/>
    </source>
</evidence>
<dbReference type="NCBIfam" id="TIGR00325">
    <property type="entry name" value="lpxC"/>
    <property type="match status" value="1"/>
</dbReference>
<name>A0ABY1KRH3_9FLAO</name>
<comment type="function">
    <text evidence="14 16">Involved in unsaturated fatty acids biosynthesis. Catalyzes the dehydration of short chain beta-hydroxyacyl-ACPs and long chain saturated and unsaturated beta-hydroxyacyl-ACPs.</text>
</comment>
<feature type="binding site" evidence="15">
    <location>
        <position position="276"/>
    </location>
    <ligand>
        <name>Zn(2+)</name>
        <dbReference type="ChEBI" id="CHEBI:29105"/>
    </ligand>
</feature>
<sequence length="474" mass="52979">MTNWKKTTAINTRMKQRTIKKEVILKGVGLHTGAEVTMKFVPAAENHGYAFKRVDLEGEPIIEADANYVVNTQRGTNLEKRGVKIQTSEHVLAALVGMEIDNVLIELDAPEPPIMDGSSKFFVEALEEAGVEEQNAEREEYIVKDVISYKDEATGSEITVIPAENYQVTTMVDFGTKVLGTQNATLERLSDFKDEISEARTFSFLHELEMLLENGLIKGGDLNNAIVYVDKEISEETMRKLENAFNKKKLSVKPNGILDNLTLHQPNEAARHKLLDVIGDLALAGTRIRGKVIANKPGHHVNTQFAKKIAKIIKLEKRNSVPKYDLDKQPLMDIHQIMDMLPHRPPFLLIDRILELSDSHVVGMKNVTMNEPFFVGHFPGAPVMPGVLQVEAMAQTGGILVLSTVPDPENYLTLFMKIDNVKFKQKVLPGDTLIFHCSLISPIRRGICHMQAYAYANGKLVCEAEMMAQIVKKK</sequence>
<keyword evidence="6 15" id="KW-0444">Lipid biosynthesis</keyword>
<dbReference type="InterPro" id="IPR004463">
    <property type="entry name" value="UDP-acyl_GlcNac_deAcase"/>
</dbReference>
<comment type="catalytic activity">
    <reaction evidence="16">
        <text>a (3R)-hydroxyacyl-[ACP] = a (2E)-enoyl-[ACP] + H2O</text>
        <dbReference type="Rhea" id="RHEA:13097"/>
        <dbReference type="Rhea" id="RHEA-COMP:9925"/>
        <dbReference type="Rhea" id="RHEA-COMP:9945"/>
        <dbReference type="ChEBI" id="CHEBI:15377"/>
        <dbReference type="ChEBI" id="CHEBI:78784"/>
        <dbReference type="ChEBI" id="CHEBI:78827"/>
        <dbReference type="EC" id="4.2.1.59"/>
    </reaction>
</comment>
<dbReference type="Gene3D" id="3.30.1700.10">
    <property type="entry name" value="lpxc deacetylase, domain 2"/>
    <property type="match status" value="1"/>
</dbReference>
<evidence type="ECO:0000256" key="15">
    <source>
        <dbReference type="HAMAP-Rule" id="MF_00388"/>
    </source>
</evidence>
<evidence type="ECO:0000256" key="4">
    <source>
        <dbReference type="ARBA" id="ARBA00005002"/>
    </source>
</evidence>
<dbReference type="SUPFAM" id="SSF54211">
    <property type="entry name" value="Ribosomal protein S5 domain 2-like"/>
    <property type="match status" value="2"/>
</dbReference>
<evidence type="ECO:0000256" key="12">
    <source>
        <dbReference type="ARBA" id="ARBA00023239"/>
    </source>
</evidence>
<evidence type="ECO:0000256" key="11">
    <source>
        <dbReference type="ARBA" id="ARBA00023098"/>
    </source>
</evidence>
<dbReference type="HAMAP" id="MF_00406">
    <property type="entry name" value="FabZ"/>
    <property type="match status" value="1"/>
</dbReference>
<dbReference type="InterPro" id="IPR015870">
    <property type="entry name" value="UDP-acyl_N-AcGlcN_deAcase_N"/>
</dbReference>
<dbReference type="Pfam" id="PF03331">
    <property type="entry name" value="LpxC"/>
    <property type="match status" value="2"/>
</dbReference>
<evidence type="ECO:0000256" key="1">
    <source>
        <dbReference type="ARBA" id="ARBA00001947"/>
    </source>
</evidence>
<evidence type="ECO:0000256" key="14">
    <source>
        <dbReference type="ARBA" id="ARBA00025049"/>
    </source>
</evidence>
<dbReference type="EMBL" id="FTOB01000003">
    <property type="protein sequence ID" value="SIS69084.1"/>
    <property type="molecule type" value="Genomic_DNA"/>
</dbReference>
<dbReference type="HAMAP" id="MF_00388">
    <property type="entry name" value="LpxC"/>
    <property type="match status" value="1"/>
</dbReference>
<comment type="catalytic activity">
    <reaction evidence="13 15">
        <text>a UDP-3-O-[(3R)-3-hydroxyacyl]-N-acetyl-alpha-D-glucosamine + H2O = a UDP-3-O-[(3R)-3-hydroxyacyl]-alpha-D-glucosamine + acetate</text>
        <dbReference type="Rhea" id="RHEA:67816"/>
        <dbReference type="ChEBI" id="CHEBI:15377"/>
        <dbReference type="ChEBI" id="CHEBI:30089"/>
        <dbReference type="ChEBI" id="CHEBI:137740"/>
        <dbReference type="ChEBI" id="CHEBI:173225"/>
        <dbReference type="EC" id="3.5.1.108"/>
    </reaction>
</comment>
<dbReference type="InterPro" id="IPR029069">
    <property type="entry name" value="HotDog_dom_sf"/>
</dbReference>
<feature type="binding site" evidence="15">
    <location>
        <position position="90"/>
    </location>
    <ligand>
        <name>Zn(2+)</name>
        <dbReference type="ChEBI" id="CHEBI:29105"/>
    </ligand>
</feature>
<evidence type="ECO:0000256" key="10">
    <source>
        <dbReference type="ARBA" id="ARBA00022833"/>
    </source>
</evidence>
<keyword evidence="11 15" id="KW-0443">Lipid metabolism</keyword>
<dbReference type="InterPro" id="IPR020568">
    <property type="entry name" value="Ribosomal_Su5_D2-typ_SF"/>
</dbReference>
<keyword evidence="9 15" id="KW-0378">Hydrolase</keyword>
<keyword evidence="18" id="KW-1185">Reference proteome</keyword>
<comment type="caution">
    <text evidence="17">The sequence shown here is derived from an EMBL/GenBank/DDBJ whole genome shotgun (WGS) entry which is preliminary data.</text>
</comment>
<protein>
    <recommendedName>
        <fullName evidence="15 16">Multifunctional fusion protein</fullName>
    </recommendedName>
    <domain>
        <recommendedName>
            <fullName evidence="16">3-hydroxyacyl-[acyl-carrier-protein] dehydratase FabZ</fullName>
            <ecNumber evidence="16">4.2.1.59</ecNumber>
        </recommendedName>
        <alternativeName>
            <fullName evidence="16">(3R)-hydroxymyristoyl-[acyl-carrier-protein] dehydratase</fullName>
        </alternativeName>
        <alternativeName>
            <fullName evidence="16">Beta-hydroxyacyl-ACP dehydratase</fullName>
            <shortName evidence="16">(3R)-hydroxymyristoyl-ACP dehydrase</shortName>
        </alternativeName>
    </domain>
    <domain>
        <recommendedName>
            <fullName evidence="15">UDP-3-O-acyl-N-acetylglucosamine deacetylase</fullName>
            <shortName evidence="15">UDP-3-O-acyl-GlcNAc deacetylase</shortName>
            <ecNumber evidence="15">3.5.1.108</ecNumber>
        </recommendedName>
        <alternativeName>
            <fullName evidence="15">UDP-3-O-[R-3-hydroxymyristoyl]-N-acetylglucosamine deacetylase</fullName>
        </alternativeName>
    </domain>
</protein>
<evidence type="ECO:0000256" key="13">
    <source>
        <dbReference type="ARBA" id="ARBA00024535"/>
    </source>
</evidence>
<feature type="active site" description="Proton donor" evidence="15">
    <location>
        <position position="299"/>
    </location>
</feature>
<dbReference type="NCBIfam" id="NF009667">
    <property type="entry name" value="PRK13188.1"/>
    <property type="match status" value="1"/>
</dbReference>
<keyword evidence="12 16" id="KW-0456">Lyase</keyword>
<keyword evidence="8 15" id="KW-0479">Metal-binding</keyword>
<evidence type="ECO:0000256" key="2">
    <source>
        <dbReference type="ARBA" id="ARBA00002923"/>
    </source>
</evidence>
<evidence type="ECO:0000256" key="5">
    <source>
        <dbReference type="ARBA" id="ARBA00022490"/>
    </source>
</evidence>
<gene>
    <name evidence="15" type="primary">lpxC</name>
    <name evidence="16" type="synonym">fabZ</name>
    <name evidence="17" type="ORF">SAMN05421766_103410</name>
</gene>
<evidence type="ECO:0000256" key="6">
    <source>
        <dbReference type="ARBA" id="ARBA00022516"/>
    </source>
</evidence>
<dbReference type="CDD" id="cd01288">
    <property type="entry name" value="FabZ"/>
    <property type="match status" value="1"/>
</dbReference>
<dbReference type="Proteomes" id="UP000185728">
    <property type="component" value="Unassembled WGS sequence"/>
</dbReference>
<dbReference type="InterPro" id="IPR013114">
    <property type="entry name" value="FabA_FabZ"/>
</dbReference>
<dbReference type="PANTHER" id="PTHR33694:SF1">
    <property type="entry name" value="UDP-3-O-ACYL-N-ACETYLGLUCOSAMINE DEACETYLASE 1, MITOCHONDRIAL-RELATED"/>
    <property type="match status" value="1"/>
</dbReference>
<feature type="binding site" evidence="15">
    <location>
        <position position="272"/>
    </location>
    <ligand>
        <name>Zn(2+)</name>
        <dbReference type="ChEBI" id="CHEBI:29105"/>
    </ligand>
</feature>
<dbReference type="Gene3D" id="3.30.230.20">
    <property type="entry name" value="lpxc deacetylase, domain 1"/>
    <property type="match status" value="1"/>
</dbReference>
<comment type="subcellular location">
    <subcellularLocation>
        <location evidence="3 16">Cytoplasm</location>
    </subcellularLocation>
</comment>
<evidence type="ECO:0000256" key="9">
    <source>
        <dbReference type="ARBA" id="ARBA00022801"/>
    </source>
</evidence>
<comment type="similarity">
    <text evidence="16">Belongs to the thioester dehydratase family. FabZ subfamily.</text>
</comment>
<evidence type="ECO:0000313" key="18">
    <source>
        <dbReference type="Proteomes" id="UP000185728"/>
    </source>
</evidence>
<keyword evidence="5 16" id="KW-0963">Cytoplasm</keyword>
<dbReference type="NCBIfam" id="TIGR01750">
    <property type="entry name" value="fabZ"/>
    <property type="match status" value="1"/>
</dbReference>
<dbReference type="Gene3D" id="3.10.129.10">
    <property type="entry name" value="Hotdog Thioesterase"/>
    <property type="match status" value="1"/>
</dbReference>
<feature type="active site" evidence="16">
    <location>
        <position position="377"/>
    </location>
</feature>
<dbReference type="InterPro" id="IPR010084">
    <property type="entry name" value="FabZ"/>
</dbReference>
<dbReference type="NCBIfam" id="NF000582">
    <property type="entry name" value="PRK00006.1"/>
    <property type="match status" value="1"/>
</dbReference>
<dbReference type="InterPro" id="IPR011334">
    <property type="entry name" value="UDP-acyl_GlcNac_deAcase_C"/>
</dbReference>
<keyword evidence="10 15" id="KW-0862">Zinc</keyword>
<reference evidence="17 18" key="1">
    <citation type="submission" date="2017-01" db="EMBL/GenBank/DDBJ databases">
        <authorList>
            <person name="Varghese N."/>
            <person name="Submissions S."/>
        </authorList>
    </citation>
    <scope>NUCLEOTIDE SEQUENCE [LARGE SCALE GENOMIC DNA]</scope>
    <source>
        <strain evidence="17 18">DSM 2061</strain>
    </source>
</reference>
<dbReference type="EC" id="3.5.1.108" evidence="15"/>
<dbReference type="SUPFAM" id="SSF54637">
    <property type="entry name" value="Thioesterase/thiol ester dehydrase-isomerase"/>
    <property type="match status" value="1"/>
</dbReference>
<proteinExistence type="inferred from homology"/>